<evidence type="ECO:0000313" key="2">
    <source>
        <dbReference type="EMBL" id="RHW27671.1"/>
    </source>
</evidence>
<reference evidence="2 3" key="1">
    <citation type="submission" date="2018-09" db="EMBL/GenBank/DDBJ databases">
        <title>Genome sequencing of Nocardioides immobilis CCTCC AB 2017083 for comparison to Nocardioides silvaticus.</title>
        <authorList>
            <person name="Li C."/>
            <person name="Wang G."/>
        </authorList>
    </citation>
    <scope>NUCLEOTIDE SEQUENCE [LARGE SCALE GENOMIC DNA]</scope>
    <source>
        <strain evidence="2 3">CCTCC AB 2017083</strain>
    </source>
</reference>
<dbReference type="Proteomes" id="UP000283644">
    <property type="component" value="Unassembled WGS sequence"/>
</dbReference>
<gene>
    <name evidence="2" type="ORF">D0Z08_08365</name>
</gene>
<dbReference type="InterPro" id="IPR032710">
    <property type="entry name" value="NTF2-like_dom_sf"/>
</dbReference>
<keyword evidence="3" id="KW-1185">Reference proteome</keyword>
<dbReference type="OrthoDB" id="9781757at2"/>
<feature type="domain" description="Limonene-1,2-epoxide hydrolase" evidence="1">
    <location>
        <begin position="12"/>
        <end position="130"/>
    </location>
</feature>
<protein>
    <submittedName>
        <fullName evidence="2">Epoxide hydrolase</fullName>
    </submittedName>
</protein>
<proteinExistence type="predicted"/>
<comment type="caution">
    <text evidence="2">The sequence shown here is derived from an EMBL/GenBank/DDBJ whole genome shotgun (WGS) entry which is preliminary data.</text>
</comment>
<dbReference type="EMBL" id="QXGH01000012">
    <property type="protein sequence ID" value="RHW27671.1"/>
    <property type="molecule type" value="Genomic_DNA"/>
</dbReference>
<dbReference type="Pfam" id="PF07858">
    <property type="entry name" value="LEH"/>
    <property type="match status" value="1"/>
</dbReference>
<keyword evidence="2" id="KW-0378">Hydrolase</keyword>
<dbReference type="InterPro" id="IPR013100">
    <property type="entry name" value="LEH"/>
</dbReference>
<dbReference type="AlphaFoldDB" id="A0A417Y549"/>
<sequence>MTAPSHLVITDSASIVRAFFAALEDRSVKQALELTDDRIVWRNTSLPTVRGKLVGRLLRGMDKDWLGIRADFRHIAADGDVVLTERTDYLRIGPLEIDFWVCGTFELKNGRIVLWHDYFSWGNVLGGTVRGLFRMRQR</sequence>
<name>A0A417Y549_9ACTN</name>
<accession>A0A417Y549</accession>
<dbReference type="RefSeq" id="WP_118924549.1">
    <property type="nucleotide sequence ID" value="NZ_QXGH01000012.1"/>
</dbReference>
<evidence type="ECO:0000313" key="3">
    <source>
        <dbReference type="Proteomes" id="UP000283644"/>
    </source>
</evidence>
<organism evidence="2 3">
    <name type="scientific">Nocardioides immobilis</name>
    <dbReference type="NCBI Taxonomy" id="2049295"/>
    <lineage>
        <taxon>Bacteria</taxon>
        <taxon>Bacillati</taxon>
        <taxon>Actinomycetota</taxon>
        <taxon>Actinomycetes</taxon>
        <taxon>Propionibacteriales</taxon>
        <taxon>Nocardioidaceae</taxon>
        <taxon>Nocardioides</taxon>
    </lineage>
</organism>
<evidence type="ECO:0000259" key="1">
    <source>
        <dbReference type="Pfam" id="PF07858"/>
    </source>
</evidence>
<dbReference type="Gene3D" id="3.10.450.50">
    <property type="match status" value="1"/>
</dbReference>
<dbReference type="SUPFAM" id="SSF54427">
    <property type="entry name" value="NTF2-like"/>
    <property type="match status" value="1"/>
</dbReference>
<dbReference type="GO" id="GO:0016787">
    <property type="term" value="F:hydrolase activity"/>
    <property type="evidence" value="ECO:0007669"/>
    <property type="project" value="UniProtKB-KW"/>
</dbReference>